<sequence>MLSGCTAFASFSRRSWCQYDFYFAAMTSPIVESHVGFNWRSSGTGFRYETRRKGECLDKKWDLDCPEKMTTHDKISIDPSLMENYAYRQEIRRKPILCLVLTLAKIV</sequence>
<evidence type="ECO:0000313" key="2">
    <source>
        <dbReference type="Proteomes" id="UP000784294"/>
    </source>
</evidence>
<dbReference type="AlphaFoldDB" id="A0A3S5BAE2"/>
<proteinExistence type="predicted"/>
<comment type="caution">
    <text evidence="1">The sequence shown here is derived from an EMBL/GenBank/DDBJ whole genome shotgun (WGS) entry which is preliminary data.</text>
</comment>
<evidence type="ECO:0000313" key="1">
    <source>
        <dbReference type="EMBL" id="VEL17575.1"/>
    </source>
</evidence>
<reference evidence="1" key="1">
    <citation type="submission" date="2018-11" db="EMBL/GenBank/DDBJ databases">
        <authorList>
            <consortium name="Pathogen Informatics"/>
        </authorList>
    </citation>
    <scope>NUCLEOTIDE SEQUENCE</scope>
</reference>
<accession>A0A3S5BAE2</accession>
<gene>
    <name evidence="1" type="ORF">PXEA_LOCUS11015</name>
</gene>
<dbReference type="EMBL" id="CAAALY010033231">
    <property type="protein sequence ID" value="VEL17575.1"/>
    <property type="molecule type" value="Genomic_DNA"/>
</dbReference>
<name>A0A3S5BAE2_9PLAT</name>
<organism evidence="1 2">
    <name type="scientific">Protopolystoma xenopodis</name>
    <dbReference type="NCBI Taxonomy" id="117903"/>
    <lineage>
        <taxon>Eukaryota</taxon>
        <taxon>Metazoa</taxon>
        <taxon>Spiralia</taxon>
        <taxon>Lophotrochozoa</taxon>
        <taxon>Platyhelminthes</taxon>
        <taxon>Monogenea</taxon>
        <taxon>Polyopisthocotylea</taxon>
        <taxon>Polystomatidea</taxon>
        <taxon>Polystomatidae</taxon>
        <taxon>Protopolystoma</taxon>
    </lineage>
</organism>
<dbReference type="Proteomes" id="UP000784294">
    <property type="component" value="Unassembled WGS sequence"/>
</dbReference>
<protein>
    <submittedName>
        <fullName evidence="1">Uncharacterized protein</fullName>
    </submittedName>
</protein>
<keyword evidence="2" id="KW-1185">Reference proteome</keyword>